<dbReference type="EMBL" id="MU003502">
    <property type="protein sequence ID" value="KAF2472512.1"/>
    <property type="molecule type" value="Genomic_DNA"/>
</dbReference>
<reference evidence="1" key="1">
    <citation type="journal article" date="2020" name="Stud. Mycol.">
        <title>101 Dothideomycetes genomes: a test case for predicting lifestyles and emergence of pathogens.</title>
        <authorList>
            <person name="Haridas S."/>
            <person name="Albert R."/>
            <person name="Binder M."/>
            <person name="Bloem J."/>
            <person name="Labutti K."/>
            <person name="Salamov A."/>
            <person name="Andreopoulos B."/>
            <person name="Baker S."/>
            <person name="Barry K."/>
            <person name="Bills G."/>
            <person name="Bluhm B."/>
            <person name="Cannon C."/>
            <person name="Castanera R."/>
            <person name="Culley D."/>
            <person name="Daum C."/>
            <person name="Ezra D."/>
            <person name="Gonzalez J."/>
            <person name="Henrissat B."/>
            <person name="Kuo A."/>
            <person name="Liang C."/>
            <person name="Lipzen A."/>
            <person name="Lutzoni F."/>
            <person name="Magnuson J."/>
            <person name="Mondo S."/>
            <person name="Nolan M."/>
            <person name="Ohm R."/>
            <person name="Pangilinan J."/>
            <person name="Park H.-J."/>
            <person name="Ramirez L."/>
            <person name="Alfaro M."/>
            <person name="Sun H."/>
            <person name="Tritt A."/>
            <person name="Yoshinaga Y."/>
            <person name="Zwiers L.-H."/>
            <person name="Turgeon B."/>
            <person name="Goodwin S."/>
            <person name="Spatafora J."/>
            <person name="Crous P."/>
            <person name="Grigoriev I."/>
        </authorList>
    </citation>
    <scope>NUCLEOTIDE SEQUENCE</scope>
    <source>
        <strain evidence="1">ATCC 200398</strain>
    </source>
</reference>
<dbReference type="Proteomes" id="UP000799755">
    <property type="component" value="Unassembled WGS sequence"/>
</dbReference>
<sequence length="552" mass="61266">MAINDIFSPPPLPCPDSLKSPPPFKPHPLRQLRTGRIQPAFNVPELTSAIYKVPLHGPQEITKSGIPTDEQAFIPHGTTDRALLHYSSSHYPLWKSELPQSAHLFNAGAFGENLVSDGLDEKAVCIGDKVSIEEVLLQVAELREPCYKLNHRFEVKDMAKRTQTLFRTGWLYRVLKTGLVAPGDTITLVERLHPEWTVARVQYYLYHERDNVERMREILEVKELSGAIKNVFRKRVGKGRQEDQDQRMLGDAGLAMNKWNGYRIAEKRKETSRGDANDDPIVEPGSHVRLKLGGKLVRAYSVIGGTTKRFEIGVALEAKSHGGSKFLHEEAKVGDVLTISRITPSFPLAKDAAKHIIIAGGIGITAFLAALRYLRESRLSYELHFAVAGEVPLERYIASSPEQVKIYSKSQGQGLDSSKIIARADPKTHIYCCGPQRLMDGVRDTSKEFDVPESSVHFETFAIMTGGDPFTTKLRESKKTVEVESSQTLLDALREVGMDINSSCEAGNCGTCRVSVCSGRVEHRGTGLLEREKQSVMLSCVSRSIGPIVLNL</sequence>
<evidence type="ECO:0000313" key="2">
    <source>
        <dbReference type="Proteomes" id="UP000799755"/>
    </source>
</evidence>
<gene>
    <name evidence="1" type="ORF">BDR25DRAFT_366511</name>
</gene>
<protein>
    <submittedName>
        <fullName evidence="1">3-chlorobenzoate-3,4-dioxygenase reductase subunit</fullName>
    </submittedName>
</protein>
<keyword evidence="2" id="KW-1185">Reference proteome</keyword>
<evidence type="ECO:0000313" key="1">
    <source>
        <dbReference type="EMBL" id="KAF2472512.1"/>
    </source>
</evidence>
<accession>A0ACB6R1X5</accession>
<proteinExistence type="predicted"/>
<comment type="caution">
    <text evidence="1">The sequence shown here is derived from an EMBL/GenBank/DDBJ whole genome shotgun (WGS) entry which is preliminary data.</text>
</comment>
<name>A0ACB6R1X5_9PLEO</name>
<organism evidence="1 2">
    <name type="scientific">Lindgomyces ingoldianus</name>
    <dbReference type="NCBI Taxonomy" id="673940"/>
    <lineage>
        <taxon>Eukaryota</taxon>
        <taxon>Fungi</taxon>
        <taxon>Dikarya</taxon>
        <taxon>Ascomycota</taxon>
        <taxon>Pezizomycotina</taxon>
        <taxon>Dothideomycetes</taxon>
        <taxon>Pleosporomycetidae</taxon>
        <taxon>Pleosporales</taxon>
        <taxon>Lindgomycetaceae</taxon>
        <taxon>Lindgomyces</taxon>
    </lineage>
</organism>